<sequence length="184" mass="20644">MTKPTPTVPHVPIAIPMGFAAQIKALQESQRDQAERLSALEHDNASLQAFKDKTQALVARIEALEQHNAHLNARRKEAVSQLLNLRSLHQEADNAFQVRTLDIQPDDLEGMLCIYGTSITTVMSHHQRILAYLRTRSQVYTAPTPLVQQPIGPTPICYAYPPAYTQAGYCRAHTIPYWCRICGQ</sequence>
<feature type="coiled-coil region" evidence="1">
    <location>
        <begin position="23"/>
        <end position="81"/>
    </location>
</feature>
<keyword evidence="1" id="KW-0175">Coiled coil</keyword>
<gene>
    <name evidence="2" type="ORF">K460DRAFT_359755</name>
</gene>
<evidence type="ECO:0000313" key="2">
    <source>
        <dbReference type="EMBL" id="KAF1841242.1"/>
    </source>
</evidence>
<dbReference type="EMBL" id="ML976619">
    <property type="protein sequence ID" value="KAF1841242.1"/>
    <property type="molecule type" value="Genomic_DNA"/>
</dbReference>
<dbReference type="GeneID" id="63849466"/>
<dbReference type="RefSeq" id="XP_040783805.1">
    <property type="nucleotide sequence ID" value="XM_040932215.1"/>
</dbReference>
<dbReference type="OrthoDB" id="3755687at2759"/>
<reference evidence="2" key="1">
    <citation type="submission" date="2020-01" db="EMBL/GenBank/DDBJ databases">
        <authorList>
            <consortium name="DOE Joint Genome Institute"/>
            <person name="Haridas S."/>
            <person name="Albert R."/>
            <person name="Binder M."/>
            <person name="Bloem J."/>
            <person name="Labutti K."/>
            <person name="Salamov A."/>
            <person name="Andreopoulos B."/>
            <person name="Baker S.E."/>
            <person name="Barry K."/>
            <person name="Bills G."/>
            <person name="Bluhm B.H."/>
            <person name="Cannon C."/>
            <person name="Castanera R."/>
            <person name="Culley D.E."/>
            <person name="Daum C."/>
            <person name="Ezra D."/>
            <person name="Gonzalez J.B."/>
            <person name="Henrissat B."/>
            <person name="Kuo A."/>
            <person name="Liang C."/>
            <person name="Lipzen A."/>
            <person name="Lutzoni F."/>
            <person name="Magnuson J."/>
            <person name="Mondo S."/>
            <person name="Nolan M."/>
            <person name="Ohm R."/>
            <person name="Pangilinan J."/>
            <person name="Park H.-J."/>
            <person name="Ramirez L."/>
            <person name="Alfaro M."/>
            <person name="Sun H."/>
            <person name="Tritt A."/>
            <person name="Yoshinaga Y."/>
            <person name="Zwiers L.-H."/>
            <person name="Turgeon B.G."/>
            <person name="Goodwin S.B."/>
            <person name="Spatafora J.W."/>
            <person name="Crous P.W."/>
            <person name="Grigoriev I.V."/>
        </authorList>
    </citation>
    <scope>NUCLEOTIDE SEQUENCE</scope>
    <source>
        <strain evidence="2">CBS 394.84</strain>
    </source>
</reference>
<protein>
    <submittedName>
        <fullName evidence="2">Uncharacterized protein</fullName>
    </submittedName>
</protein>
<organism evidence="2 3">
    <name type="scientific">Cucurbitaria berberidis CBS 394.84</name>
    <dbReference type="NCBI Taxonomy" id="1168544"/>
    <lineage>
        <taxon>Eukaryota</taxon>
        <taxon>Fungi</taxon>
        <taxon>Dikarya</taxon>
        <taxon>Ascomycota</taxon>
        <taxon>Pezizomycotina</taxon>
        <taxon>Dothideomycetes</taxon>
        <taxon>Pleosporomycetidae</taxon>
        <taxon>Pleosporales</taxon>
        <taxon>Pleosporineae</taxon>
        <taxon>Cucurbitariaceae</taxon>
        <taxon>Cucurbitaria</taxon>
    </lineage>
</organism>
<proteinExistence type="predicted"/>
<evidence type="ECO:0000313" key="3">
    <source>
        <dbReference type="Proteomes" id="UP000800039"/>
    </source>
</evidence>
<keyword evidence="3" id="KW-1185">Reference proteome</keyword>
<comment type="caution">
    <text evidence="2">The sequence shown here is derived from an EMBL/GenBank/DDBJ whole genome shotgun (WGS) entry which is preliminary data.</text>
</comment>
<name>A0A9P4G9A0_9PLEO</name>
<evidence type="ECO:0000256" key="1">
    <source>
        <dbReference type="SAM" id="Coils"/>
    </source>
</evidence>
<accession>A0A9P4G9A0</accession>
<dbReference type="AlphaFoldDB" id="A0A9P4G9A0"/>
<dbReference type="Proteomes" id="UP000800039">
    <property type="component" value="Unassembled WGS sequence"/>
</dbReference>